<protein>
    <submittedName>
        <fullName evidence="1">Uncharacterized protein</fullName>
    </submittedName>
</protein>
<gene>
    <name evidence="1" type="ORF">C442_20591</name>
</gene>
<sequence length="108" mass="12084">MSIELPDSNEYDGELDIQVESGKIVESKGSFGYTKGKIDQQFDRKLRTMKEHEDVAFDGNTLEIRANRVGDQNLVSSKITEWEQKSKWGSADITIKVVDEGSGSIITD</sequence>
<dbReference type="AlphaFoldDB" id="M0K1N8"/>
<dbReference type="PATRIC" id="fig|1227452.3.peg.4067"/>
<reference evidence="1 2" key="1">
    <citation type="journal article" date="2014" name="PLoS Genet.">
        <title>Phylogenetically driven sequencing of extremely halophilic archaea reveals strategies for static and dynamic osmo-response.</title>
        <authorList>
            <person name="Becker E.A."/>
            <person name="Seitzer P.M."/>
            <person name="Tritt A."/>
            <person name="Larsen D."/>
            <person name="Krusor M."/>
            <person name="Yao A.I."/>
            <person name="Wu D."/>
            <person name="Madern D."/>
            <person name="Eisen J.A."/>
            <person name="Darling A.E."/>
            <person name="Facciotti M.T."/>
        </authorList>
    </citation>
    <scope>NUCLEOTIDE SEQUENCE [LARGE SCALE GENOMIC DNA]</scope>
    <source>
        <strain evidence="1 2">JCM 13557</strain>
    </source>
</reference>
<organism evidence="1 2">
    <name type="scientific">Haloarcula amylolytica JCM 13557</name>
    <dbReference type="NCBI Taxonomy" id="1227452"/>
    <lineage>
        <taxon>Archaea</taxon>
        <taxon>Methanobacteriati</taxon>
        <taxon>Methanobacteriota</taxon>
        <taxon>Stenosarchaea group</taxon>
        <taxon>Halobacteria</taxon>
        <taxon>Halobacteriales</taxon>
        <taxon>Haloarculaceae</taxon>
        <taxon>Haloarcula</taxon>
    </lineage>
</organism>
<comment type="caution">
    <text evidence="1">The sequence shown here is derived from an EMBL/GenBank/DDBJ whole genome shotgun (WGS) entry which is preliminary data.</text>
</comment>
<accession>M0K1N8</accession>
<keyword evidence="2" id="KW-1185">Reference proteome</keyword>
<name>M0K1N8_9EURY</name>
<proteinExistence type="predicted"/>
<evidence type="ECO:0000313" key="1">
    <source>
        <dbReference type="EMBL" id="EMA14019.1"/>
    </source>
</evidence>
<evidence type="ECO:0000313" key="2">
    <source>
        <dbReference type="Proteomes" id="UP000011623"/>
    </source>
</evidence>
<dbReference type="EMBL" id="AOLW01000068">
    <property type="protein sequence ID" value="EMA14019.1"/>
    <property type="molecule type" value="Genomic_DNA"/>
</dbReference>
<dbReference type="Proteomes" id="UP000011623">
    <property type="component" value="Unassembled WGS sequence"/>
</dbReference>